<evidence type="ECO:0000313" key="10">
    <source>
        <dbReference type="Proteomes" id="UP000252914"/>
    </source>
</evidence>
<dbReference type="InterPro" id="IPR023214">
    <property type="entry name" value="HAD_sf"/>
</dbReference>
<organism evidence="9 10">
    <name type="scientific">Streptomyces diacarni</name>
    <dbReference type="NCBI Taxonomy" id="2800381"/>
    <lineage>
        <taxon>Bacteria</taxon>
        <taxon>Bacillati</taxon>
        <taxon>Actinomycetota</taxon>
        <taxon>Actinomycetes</taxon>
        <taxon>Kitasatosporales</taxon>
        <taxon>Streptomycetaceae</taxon>
        <taxon>Streptomyces</taxon>
    </lineage>
</organism>
<evidence type="ECO:0000256" key="5">
    <source>
        <dbReference type="ARBA" id="ARBA00022801"/>
    </source>
</evidence>
<dbReference type="AlphaFoldDB" id="A0A367F794"/>
<keyword evidence="6" id="KW-0119">Carbohydrate metabolism</keyword>
<sequence length="235" mass="23433">MPTGSAPAPVSAPGAGAPPDAAPEGAPAAVLFDRDGTLIEDVPHNTDPARVRARPHAAEAMRLLEAAGTRAAVVTNQPDIGRGLLTLAQLEALHARMAELLGPIEVTAVCPHIPGAGCGCRKPAPGLVHAVCRVLGLPPGRTVVVGDIGTDLLAAHHAGAPGLLVPNEATRPEETDAAPHTAGHLASAVRTLLGPAHGAASSPANEAPGRRPERGTGARPGGARAHPRSRPGGLG</sequence>
<feature type="region of interest" description="Disordered" evidence="8">
    <location>
        <begin position="191"/>
        <end position="235"/>
    </location>
</feature>
<gene>
    <name evidence="9" type="ORF">DTL70_08145</name>
</gene>
<evidence type="ECO:0000256" key="3">
    <source>
        <dbReference type="ARBA" id="ARBA00022490"/>
    </source>
</evidence>
<dbReference type="Proteomes" id="UP000252914">
    <property type="component" value="Unassembled WGS sequence"/>
</dbReference>
<feature type="region of interest" description="Disordered" evidence="8">
    <location>
        <begin position="1"/>
        <end position="26"/>
    </location>
</feature>
<dbReference type="InterPro" id="IPR036412">
    <property type="entry name" value="HAD-like_sf"/>
</dbReference>
<evidence type="ECO:0000313" key="9">
    <source>
        <dbReference type="EMBL" id="RCG26131.1"/>
    </source>
</evidence>
<dbReference type="GO" id="GO:0005737">
    <property type="term" value="C:cytoplasm"/>
    <property type="evidence" value="ECO:0007669"/>
    <property type="project" value="UniProtKB-SubCell"/>
</dbReference>
<comment type="caution">
    <text evidence="9">The sequence shown here is derived from an EMBL/GenBank/DDBJ whole genome shotgun (WGS) entry which is preliminary data.</text>
</comment>
<protein>
    <recommendedName>
        <fullName evidence="7">D,D-heptose 1,7-bisphosphate phosphatase</fullName>
    </recommendedName>
</protein>
<dbReference type="Pfam" id="PF13242">
    <property type="entry name" value="Hydrolase_like"/>
    <property type="match status" value="1"/>
</dbReference>
<keyword evidence="3" id="KW-0963">Cytoplasm</keyword>
<reference evidence="9 10" key="1">
    <citation type="submission" date="2018-06" db="EMBL/GenBank/DDBJ databases">
        <title>Streptomyces reniochalinae sp. nov. and Streptomyces diacarnus sp. nov. from marine sponges.</title>
        <authorList>
            <person name="Li L."/>
        </authorList>
    </citation>
    <scope>NUCLEOTIDE SEQUENCE [LARGE SCALE GENOMIC DNA]</scope>
    <source>
        <strain evidence="9 10">LHW51701</strain>
    </source>
</reference>
<keyword evidence="10" id="KW-1185">Reference proteome</keyword>
<keyword evidence="5 9" id="KW-0378">Hydrolase</keyword>
<dbReference type="InterPro" id="IPR006543">
    <property type="entry name" value="Histidinol-phos"/>
</dbReference>
<dbReference type="PANTHER" id="PTHR42891">
    <property type="entry name" value="D-GLYCERO-BETA-D-MANNO-HEPTOSE-1,7-BISPHOSPHATE 7-PHOSPHATASE"/>
    <property type="match status" value="1"/>
</dbReference>
<dbReference type="NCBIfam" id="TIGR01656">
    <property type="entry name" value="Histidinol-ppas"/>
    <property type="match status" value="1"/>
</dbReference>
<evidence type="ECO:0000256" key="7">
    <source>
        <dbReference type="ARBA" id="ARBA00031828"/>
    </source>
</evidence>
<dbReference type="GO" id="GO:0005975">
    <property type="term" value="P:carbohydrate metabolic process"/>
    <property type="evidence" value="ECO:0007669"/>
    <property type="project" value="InterPro"/>
</dbReference>
<comment type="similarity">
    <text evidence="2">Belongs to the GmhB family.</text>
</comment>
<dbReference type="InterPro" id="IPR004446">
    <property type="entry name" value="Heptose_bisP_phosphatase"/>
</dbReference>
<evidence type="ECO:0000256" key="1">
    <source>
        <dbReference type="ARBA" id="ARBA00004496"/>
    </source>
</evidence>
<evidence type="ECO:0000256" key="4">
    <source>
        <dbReference type="ARBA" id="ARBA00022723"/>
    </source>
</evidence>
<name>A0A367F794_9ACTN</name>
<dbReference type="PANTHER" id="PTHR42891:SF1">
    <property type="entry name" value="D-GLYCERO-BETA-D-MANNO-HEPTOSE-1,7-BISPHOSPHATE 7-PHOSPHATASE"/>
    <property type="match status" value="1"/>
</dbReference>
<comment type="subcellular location">
    <subcellularLocation>
        <location evidence="1">Cytoplasm</location>
    </subcellularLocation>
</comment>
<evidence type="ECO:0000256" key="2">
    <source>
        <dbReference type="ARBA" id="ARBA00005628"/>
    </source>
</evidence>
<accession>A0A367F794</accession>
<evidence type="ECO:0000256" key="6">
    <source>
        <dbReference type="ARBA" id="ARBA00023277"/>
    </source>
</evidence>
<evidence type="ECO:0000256" key="8">
    <source>
        <dbReference type="SAM" id="MobiDB-lite"/>
    </source>
</evidence>
<dbReference type="GO" id="GO:0016791">
    <property type="term" value="F:phosphatase activity"/>
    <property type="evidence" value="ECO:0007669"/>
    <property type="project" value="InterPro"/>
</dbReference>
<keyword evidence="4" id="KW-0479">Metal-binding</keyword>
<dbReference type="SUPFAM" id="SSF56784">
    <property type="entry name" value="HAD-like"/>
    <property type="match status" value="1"/>
</dbReference>
<proteinExistence type="inferred from homology"/>
<dbReference type="Gene3D" id="3.40.50.1000">
    <property type="entry name" value="HAD superfamily/HAD-like"/>
    <property type="match status" value="1"/>
</dbReference>
<dbReference type="EMBL" id="QOIN01000035">
    <property type="protein sequence ID" value="RCG26131.1"/>
    <property type="molecule type" value="Genomic_DNA"/>
</dbReference>
<dbReference type="GO" id="GO:0046872">
    <property type="term" value="F:metal ion binding"/>
    <property type="evidence" value="ECO:0007669"/>
    <property type="project" value="UniProtKB-KW"/>
</dbReference>
<dbReference type="InterPro" id="IPR006549">
    <property type="entry name" value="HAD-SF_hydro_IIIA"/>
</dbReference>
<dbReference type="NCBIfam" id="TIGR01662">
    <property type="entry name" value="HAD-SF-IIIA"/>
    <property type="match status" value="1"/>
</dbReference>